<accession>A0ABD0W3H4</accession>
<name>A0ABD0W3H4_UMBPY</name>
<proteinExistence type="predicted"/>
<gene>
    <name evidence="1" type="ORF">UPYG_G00307760</name>
</gene>
<comment type="caution">
    <text evidence="1">The sequence shown here is derived from an EMBL/GenBank/DDBJ whole genome shotgun (WGS) entry which is preliminary data.</text>
</comment>
<evidence type="ECO:0000313" key="1">
    <source>
        <dbReference type="EMBL" id="KAL0963543.1"/>
    </source>
</evidence>
<protein>
    <submittedName>
        <fullName evidence="1">Uncharacterized protein</fullName>
    </submittedName>
</protein>
<evidence type="ECO:0000313" key="2">
    <source>
        <dbReference type="Proteomes" id="UP001557470"/>
    </source>
</evidence>
<dbReference type="Proteomes" id="UP001557470">
    <property type="component" value="Unassembled WGS sequence"/>
</dbReference>
<organism evidence="1 2">
    <name type="scientific">Umbra pygmaea</name>
    <name type="common">Eastern mudminnow</name>
    <dbReference type="NCBI Taxonomy" id="75934"/>
    <lineage>
        <taxon>Eukaryota</taxon>
        <taxon>Metazoa</taxon>
        <taxon>Chordata</taxon>
        <taxon>Craniata</taxon>
        <taxon>Vertebrata</taxon>
        <taxon>Euteleostomi</taxon>
        <taxon>Actinopterygii</taxon>
        <taxon>Neopterygii</taxon>
        <taxon>Teleostei</taxon>
        <taxon>Protacanthopterygii</taxon>
        <taxon>Esociformes</taxon>
        <taxon>Umbridae</taxon>
        <taxon>Umbra</taxon>
    </lineage>
</organism>
<sequence length="67" mass="7636">MVIWALGREATHTPPSLVNTAGYVTSVSGCDTVNALHKFRKAKAYKNRTHHYLQRSRNNFHPINRAM</sequence>
<reference evidence="1 2" key="1">
    <citation type="submission" date="2024-06" db="EMBL/GenBank/DDBJ databases">
        <authorList>
            <person name="Pan Q."/>
            <person name="Wen M."/>
            <person name="Jouanno E."/>
            <person name="Zahm M."/>
            <person name="Klopp C."/>
            <person name="Cabau C."/>
            <person name="Louis A."/>
            <person name="Berthelot C."/>
            <person name="Parey E."/>
            <person name="Roest Crollius H."/>
            <person name="Montfort J."/>
            <person name="Robinson-Rechavi M."/>
            <person name="Bouchez O."/>
            <person name="Lampietro C."/>
            <person name="Lopez Roques C."/>
            <person name="Donnadieu C."/>
            <person name="Postlethwait J."/>
            <person name="Bobe J."/>
            <person name="Verreycken H."/>
            <person name="Guiguen Y."/>
        </authorList>
    </citation>
    <scope>NUCLEOTIDE SEQUENCE [LARGE SCALE GENOMIC DNA]</scope>
    <source>
        <strain evidence="1">Up_M1</strain>
        <tissue evidence="1">Testis</tissue>
    </source>
</reference>
<dbReference type="EMBL" id="JAGEUA010000010">
    <property type="protein sequence ID" value="KAL0963543.1"/>
    <property type="molecule type" value="Genomic_DNA"/>
</dbReference>
<dbReference type="AlphaFoldDB" id="A0ABD0W3H4"/>
<keyword evidence="2" id="KW-1185">Reference proteome</keyword>